<dbReference type="EMBL" id="BPQP01000027">
    <property type="protein sequence ID" value="GJD94598.1"/>
    <property type="molecule type" value="Genomic_DNA"/>
</dbReference>
<dbReference type="Proteomes" id="UP001055125">
    <property type="component" value="Unassembled WGS sequence"/>
</dbReference>
<comment type="similarity">
    <text evidence="2 5">Belongs to the carotenoid/retinoid oxidoreductase family.</text>
</comment>
<evidence type="ECO:0000256" key="2">
    <source>
        <dbReference type="ARBA" id="ARBA00006046"/>
    </source>
</evidence>
<name>A0ABQ4RUU2_9HYPH</name>
<reference evidence="7" key="2">
    <citation type="submission" date="2021-08" db="EMBL/GenBank/DDBJ databases">
        <authorList>
            <person name="Tani A."/>
            <person name="Ola A."/>
            <person name="Ogura Y."/>
            <person name="Katsura K."/>
            <person name="Hayashi T."/>
        </authorList>
    </citation>
    <scope>NUCLEOTIDE SEQUENCE</scope>
    <source>
        <strain evidence="7">DSM 19015</strain>
    </source>
</reference>
<sequence length="542" mass="57208">MYLDVVISECQIILTLVKVTASGIGGLEGLAEQRVVVIGAGIAGLVAALRLAHAGLDVTVVERASRPGGKMRSVAVGDAPVEAGPTVFTMRWVFDEIFSDCGADLDACVSLQKAEILARHAWGPDERLDLFADAQASVDAIAAFAGPGEAEGYRRFRARAAEVYRTLEGPFIRGERPNPLELGRRVGLSGMGDLWRIQPFTTLWDALGTYFRDARLRQLFGRYATYCGSSPFQAPATLMLVAHVEAEGVWTIEGGLSRLAAAIAELAQARGARFRYDADVAGIAVERSRIAGVTLASGERIPADHVVANADIAALGAGLFGPEAARVTGPVPPSERSLSAVTFCMKARADGFPLVRHNVFFSADYAAEFAALRRGTLPADPTVYVCAQDRDDAAPPERAERLLCLVNASANGLEHPLTDPEIARCETNLRARLSRCGLTLAEAPGTVTTTPAGFERLFPATGGALYGRASHGWMASFKRPGARTRLPGLYLAGGSVHPGPGVPMAALSGGLAADSLLSDLRRSRASTRRWAGAAMSGGTSTP</sequence>
<gene>
    <name evidence="7" type="primary">crtD</name>
    <name evidence="7" type="ORF">OCOJLMKI_1801</name>
</gene>
<evidence type="ECO:0000259" key="6">
    <source>
        <dbReference type="Pfam" id="PF01593"/>
    </source>
</evidence>
<dbReference type="PRINTS" id="PR00411">
    <property type="entry name" value="PNDRDTASEI"/>
</dbReference>
<dbReference type="InterPro" id="IPR014105">
    <property type="entry name" value="Carotenoid/retinoid_OxRdtase"/>
</dbReference>
<evidence type="ECO:0000256" key="3">
    <source>
        <dbReference type="ARBA" id="ARBA00022746"/>
    </source>
</evidence>
<evidence type="ECO:0000256" key="1">
    <source>
        <dbReference type="ARBA" id="ARBA00004829"/>
    </source>
</evidence>
<keyword evidence="3 5" id="KW-0125">Carotenoid biosynthesis</keyword>
<dbReference type="InterPro" id="IPR002937">
    <property type="entry name" value="Amino_oxidase"/>
</dbReference>
<comment type="caution">
    <text evidence="7">The sequence shown here is derived from an EMBL/GenBank/DDBJ whole genome shotgun (WGS) entry which is preliminary data.</text>
</comment>
<dbReference type="SUPFAM" id="SSF51905">
    <property type="entry name" value="FAD/NAD(P)-binding domain"/>
    <property type="match status" value="1"/>
</dbReference>
<evidence type="ECO:0000256" key="4">
    <source>
        <dbReference type="ARBA" id="ARBA00023002"/>
    </source>
</evidence>
<dbReference type="InterPro" id="IPR054841">
    <property type="entry name" value="carotdesatCrtD"/>
</dbReference>
<keyword evidence="8" id="KW-1185">Reference proteome</keyword>
<organism evidence="7 8">
    <name type="scientific">Methylobacterium iners</name>
    <dbReference type="NCBI Taxonomy" id="418707"/>
    <lineage>
        <taxon>Bacteria</taxon>
        <taxon>Pseudomonadati</taxon>
        <taxon>Pseudomonadota</taxon>
        <taxon>Alphaproteobacteria</taxon>
        <taxon>Hyphomicrobiales</taxon>
        <taxon>Methylobacteriaceae</taxon>
        <taxon>Methylobacterium</taxon>
    </lineage>
</organism>
<comment type="pathway">
    <text evidence="1 5">Carotenoid biosynthesis.</text>
</comment>
<dbReference type="Gene3D" id="3.50.50.60">
    <property type="entry name" value="FAD/NAD(P)-binding domain"/>
    <property type="match status" value="2"/>
</dbReference>
<reference evidence="7" key="1">
    <citation type="journal article" date="2021" name="Front. Microbiol.">
        <title>Comprehensive Comparative Genomics and Phenotyping of Methylobacterium Species.</title>
        <authorList>
            <person name="Alessa O."/>
            <person name="Ogura Y."/>
            <person name="Fujitani Y."/>
            <person name="Takami H."/>
            <person name="Hayashi T."/>
            <person name="Sahin N."/>
            <person name="Tani A."/>
        </authorList>
    </citation>
    <scope>NUCLEOTIDE SEQUENCE</scope>
    <source>
        <strain evidence="7">DSM 19015</strain>
    </source>
</reference>
<keyword evidence="4 5" id="KW-0560">Oxidoreductase</keyword>
<dbReference type="PANTHER" id="PTHR43734">
    <property type="entry name" value="PHYTOENE DESATURASE"/>
    <property type="match status" value="1"/>
</dbReference>
<dbReference type="Pfam" id="PF01593">
    <property type="entry name" value="Amino_oxidase"/>
    <property type="match status" value="1"/>
</dbReference>
<dbReference type="PANTHER" id="PTHR43734:SF7">
    <property type="entry name" value="4,4'-DIAPONEUROSPORENE OXYGENASE"/>
    <property type="match status" value="1"/>
</dbReference>
<feature type="domain" description="Amine oxidase" evidence="6">
    <location>
        <begin position="42"/>
        <end position="516"/>
    </location>
</feature>
<proteinExistence type="inferred from homology"/>
<dbReference type="NCBIfam" id="TIGR02734">
    <property type="entry name" value="crtI_fam"/>
    <property type="match status" value="1"/>
</dbReference>
<evidence type="ECO:0000313" key="8">
    <source>
        <dbReference type="Proteomes" id="UP001055125"/>
    </source>
</evidence>
<accession>A0ABQ4RUU2</accession>
<evidence type="ECO:0000313" key="7">
    <source>
        <dbReference type="EMBL" id="GJD94598.1"/>
    </source>
</evidence>
<protein>
    <submittedName>
        <fullName evidence="7">Hydroxyneurosporene desaturase</fullName>
    </submittedName>
</protein>
<dbReference type="InterPro" id="IPR036188">
    <property type="entry name" value="FAD/NAD-bd_sf"/>
</dbReference>
<evidence type="ECO:0000256" key="5">
    <source>
        <dbReference type="RuleBase" id="RU362075"/>
    </source>
</evidence>
<dbReference type="NCBIfam" id="NF045637">
    <property type="entry name" value="carotdesatCrtDProt"/>
    <property type="match status" value="1"/>
</dbReference>